<keyword evidence="5 6" id="KW-0472">Membrane</keyword>
<evidence type="ECO:0000256" key="6">
    <source>
        <dbReference type="SAM" id="Phobius"/>
    </source>
</evidence>
<accession>A0A1B7LBF5</accession>
<reference evidence="7 8" key="1">
    <citation type="submission" date="2016-04" db="EMBL/GenBank/DDBJ databases">
        <authorList>
            <person name="Evans L.H."/>
            <person name="Alamgir A."/>
            <person name="Owens N."/>
            <person name="Weber N.D."/>
            <person name="Virtaneva K."/>
            <person name="Barbian K."/>
            <person name="Babar A."/>
            <person name="Rosenke K."/>
        </authorList>
    </citation>
    <scope>NUCLEOTIDE SEQUENCE [LARGE SCALE GENOMIC DNA]</scope>
    <source>
        <strain evidence="7 8">LMa1</strain>
    </source>
</reference>
<sequence length="137" mass="15102">MRDLPFEAFLNRTVKIGLYVLAGCLLLIGWDYQNRMFWGLAMGVGVGLWNIYFLARRIKLITSRGREFLRDFQREVAGSLIARLLSIVAVLYLASRISLPAVIAAAAGILAVSGIFAAVGGGALLREVKSDQLFRKN</sequence>
<evidence type="ECO:0000313" key="7">
    <source>
        <dbReference type="EMBL" id="OAT79779.1"/>
    </source>
</evidence>
<dbReference type="InterPro" id="IPR005598">
    <property type="entry name" value="ATP_synth_I"/>
</dbReference>
<keyword evidence="8" id="KW-1185">Reference proteome</keyword>
<evidence type="ECO:0000313" key="8">
    <source>
        <dbReference type="Proteomes" id="UP000078532"/>
    </source>
</evidence>
<comment type="subcellular location">
    <subcellularLocation>
        <location evidence="1">Cell membrane</location>
        <topology evidence="1">Multi-pass membrane protein</topology>
    </subcellularLocation>
</comment>
<evidence type="ECO:0000256" key="3">
    <source>
        <dbReference type="ARBA" id="ARBA00022692"/>
    </source>
</evidence>
<dbReference type="STRING" id="1838280.A6M21_15130"/>
<protein>
    <recommendedName>
        <fullName evidence="9">ATP synthase subunit I</fullName>
    </recommendedName>
</protein>
<feature type="transmembrane region" description="Helical" evidence="6">
    <location>
        <begin position="101"/>
        <end position="125"/>
    </location>
</feature>
<keyword evidence="2" id="KW-1003">Cell membrane</keyword>
<evidence type="ECO:0000256" key="2">
    <source>
        <dbReference type="ARBA" id="ARBA00022475"/>
    </source>
</evidence>
<gene>
    <name evidence="7" type="ORF">A6M21_15130</name>
</gene>
<dbReference type="Proteomes" id="UP000078532">
    <property type="component" value="Unassembled WGS sequence"/>
</dbReference>
<feature type="transmembrane region" description="Helical" evidence="6">
    <location>
        <begin position="36"/>
        <end position="55"/>
    </location>
</feature>
<name>A0A1B7LBF5_9FIRM</name>
<feature type="transmembrane region" description="Helical" evidence="6">
    <location>
        <begin position="76"/>
        <end position="95"/>
    </location>
</feature>
<evidence type="ECO:0000256" key="5">
    <source>
        <dbReference type="ARBA" id="ARBA00023136"/>
    </source>
</evidence>
<dbReference type="Pfam" id="PF03899">
    <property type="entry name" value="ATP-synt_I"/>
    <property type="match status" value="1"/>
</dbReference>
<dbReference type="AlphaFoldDB" id="A0A1B7LBF5"/>
<evidence type="ECO:0008006" key="9">
    <source>
        <dbReference type="Google" id="ProtNLM"/>
    </source>
</evidence>
<keyword evidence="4 6" id="KW-1133">Transmembrane helix</keyword>
<proteinExistence type="predicted"/>
<dbReference type="EMBL" id="LYVF01000192">
    <property type="protein sequence ID" value="OAT79779.1"/>
    <property type="molecule type" value="Genomic_DNA"/>
</dbReference>
<evidence type="ECO:0000256" key="4">
    <source>
        <dbReference type="ARBA" id="ARBA00022989"/>
    </source>
</evidence>
<comment type="caution">
    <text evidence="7">The sequence shown here is derived from an EMBL/GenBank/DDBJ whole genome shotgun (WGS) entry which is preliminary data.</text>
</comment>
<dbReference type="GO" id="GO:0005886">
    <property type="term" value="C:plasma membrane"/>
    <property type="evidence" value="ECO:0007669"/>
    <property type="project" value="UniProtKB-SubCell"/>
</dbReference>
<dbReference type="OrthoDB" id="1808623at2"/>
<organism evidence="7 8">
    <name type="scientific">Desulfotomaculum copahuensis</name>
    <dbReference type="NCBI Taxonomy" id="1838280"/>
    <lineage>
        <taxon>Bacteria</taxon>
        <taxon>Bacillati</taxon>
        <taxon>Bacillota</taxon>
        <taxon>Clostridia</taxon>
        <taxon>Eubacteriales</taxon>
        <taxon>Desulfotomaculaceae</taxon>
        <taxon>Desulfotomaculum</taxon>
    </lineage>
</organism>
<evidence type="ECO:0000256" key="1">
    <source>
        <dbReference type="ARBA" id="ARBA00004651"/>
    </source>
</evidence>
<keyword evidence="3 6" id="KW-0812">Transmembrane</keyword>
<feature type="transmembrane region" description="Helical" evidence="6">
    <location>
        <begin position="12"/>
        <end position="30"/>
    </location>
</feature>
<dbReference type="RefSeq" id="WP_066670916.1">
    <property type="nucleotide sequence ID" value="NZ_LYVF01000192.1"/>
</dbReference>